<dbReference type="InterPro" id="IPR045128">
    <property type="entry name" value="PI31-like"/>
</dbReference>
<reference evidence="5" key="1">
    <citation type="submission" date="2022-03" db="EMBL/GenBank/DDBJ databases">
        <title>A functionally conserved STORR gene fusion in Papaver species that diverged 16.8 million years ago.</title>
        <authorList>
            <person name="Catania T."/>
        </authorList>
    </citation>
    <scope>NUCLEOTIDE SEQUENCE</scope>
    <source>
        <strain evidence="5">S-191538</strain>
    </source>
</reference>
<name>A0AA41VNA2_PAPNU</name>
<dbReference type="GO" id="GO:0004866">
    <property type="term" value="F:endopeptidase inhibitor activity"/>
    <property type="evidence" value="ECO:0007669"/>
    <property type="project" value="InterPro"/>
</dbReference>
<evidence type="ECO:0000256" key="2">
    <source>
        <dbReference type="ARBA" id="ARBA00022942"/>
    </source>
</evidence>
<dbReference type="Gene3D" id="3.40.1000.30">
    <property type="match status" value="1"/>
</dbReference>
<dbReference type="AlphaFoldDB" id="A0AA41VNA2"/>
<dbReference type="GO" id="GO:0070628">
    <property type="term" value="F:proteasome binding"/>
    <property type="evidence" value="ECO:0007669"/>
    <property type="project" value="InterPro"/>
</dbReference>
<evidence type="ECO:0000259" key="4">
    <source>
        <dbReference type="Pfam" id="PF11566"/>
    </source>
</evidence>
<proteinExistence type="inferred from homology"/>
<accession>A0AA41VNA2</accession>
<keyword evidence="6" id="KW-1185">Reference proteome</keyword>
<dbReference type="Pfam" id="PF11566">
    <property type="entry name" value="PI31_Prot_N"/>
    <property type="match status" value="1"/>
</dbReference>
<sequence>MANEGGVMAVIRATRPNFRNAHDKVGFAVHAMFLSSGYLLTATGTQAFSDTILTCPPSEEVGIEGWNQSEDSCGFVYSKIDKKGLKCTILVKCLVMGVFLVIDAMSSKYPNKEPLILQINVNDYDGGDGRTNFANQFRNFDKLIKKLNSELLSKLEDTPKPTGSSFPPSSATPPVAPRTVEPR</sequence>
<feature type="domain" description="PI31 proteasome regulator N-terminal" evidence="4">
    <location>
        <begin position="15"/>
        <end position="157"/>
    </location>
</feature>
<organism evidence="5 6">
    <name type="scientific">Papaver nudicaule</name>
    <name type="common">Iceland poppy</name>
    <dbReference type="NCBI Taxonomy" id="74823"/>
    <lineage>
        <taxon>Eukaryota</taxon>
        <taxon>Viridiplantae</taxon>
        <taxon>Streptophyta</taxon>
        <taxon>Embryophyta</taxon>
        <taxon>Tracheophyta</taxon>
        <taxon>Spermatophyta</taxon>
        <taxon>Magnoliopsida</taxon>
        <taxon>Ranunculales</taxon>
        <taxon>Papaveraceae</taxon>
        <taxon>Papaveroideae</taxon>
        <taxon>Papaver</taxon>
    </lineage>
</organism>
<dbReference type="PANTHER" id="PTHR13266">
    <property type="entry name" value="PROTEASOME INHIBITOR"/>
    <property type="match status" value="1"/>
</dbReference>
<keyword evidence="2" id="KW-0647">Proteasome</keyword>
<evidence type="ECO:0000256" key="1">
    <source>
        <dbReference type="ARBA" id="ARBA00006405"/>
    </source>
</evidence>
<dbReference type="Proteomes" id="UP001177140">
    <property type="component" value="Unassembled WGS sequence"/>
</dbReference>
<evidence type="ECO:0000313" key="6">
    <source>
        <dbReference type="Proteomes" id="UP001177140"/>
    </source>
</evidence>
<evidence type="ECO:0000256" key="3">
    <source>
        <dbReference type="SAM" id="MobiDB-lite"/>
    </source>
</evidence>
<protein>
    <recommendedName>
        <fullName evidence="4">PI31 proteasome regulator N-terminal domain-containing protein</fullName>
    </recommendedName>
</protein>
<dbReference type="InterPro" id="IPR021625">
    <property type="entry name" value="PI31_Prot_N"/>
</dbReference>
<dbReference type="PANTHER" id="PTHR13266:SF1">
    <property type="entry name" value="PROTEASOME INHIBITOR PI31 SUBUNIT"/>
    <property type="match status" value="1"/>
</dbReference>
<evidence type="ECO:0000313" key="5">
    <source>
        <dbReference type="EMBL" id="MCL7044275.1"/>
    </source>
</evidence>
<dbReference type="EMBL" id="JAJJMA010256383">
    <property type="protein sequence ID" value="MCL7044275.1"/>
    <property type="molecule type" value="Genomic_DNA"/>
</dbReference>
<dbReference type="GO" id="GO:0043161">
    <property type="term" value="P:proteasome-mediated ubiquitin-dependent protein catabolic process"/>
    <property type="evidence" value="ECO:0007669"/>
    <property type="project" value="InterPro"/>
</dbReference>
<comment type="caution">
    <text evidence="5">The sequence shown here is derived from an EMBL/GenBank/DDBJ whole genome shotgun (WGS) entry which is preliminary data.</text>
</comment>
<comment type="similarity">
    <text evidence="1">Belongs to the proteasome inhibitor PI31 family.</text>
</comment>
<feature type="region of interest" description="Disordered" evidence="3">
    <location>
        <begin position="155"/>
        <end position="183"/>
    </location>
</feature>
<gene>
    <name evidence="5" type="ORF">MKW94_001406</name>
</gene>
<dbReference type="GO" id="GO:0000502">
    <property type="term" value="C:proteasome complex"/>
    <property type="evidence" value="ECO:0007669"/>
    <property type="project" value="UniProtKB-KW"/>
</dbReference>